<dbReference type="GO" id="GO:0003779">
    <property type="term" value="F:actin binding"/>
    <property type="evidence" value="ECO:0007669"/>
    <property type="project" value="UniProtKB-KW"/>
</dbReference>
<feature type="region of interest" description="Disordered" evidence="14">
    <location>
        <begin position="1"/>
        <end position="24"/>
    </location>
</feature>
<dbReference type="FunFam" id="1.20.58.60:FF:000429">
    <property type="entry name" value="Beta-H spectrin"/>
    <property type="match status" value="1"/>
</dbReference>
<dbReference type="PROSITE" id="PS50021">
    <property type="entry name" value="CH"/>
    <property type="match status" value="2"/>
</dbReference>
<dbReference type="GO" id="GO:0031594">
    <property type="term" value="C:neuromuscular junction"/>
    <property type="evidence" value="ECO:0007669"/>
    <property type="project" value="UniProtKB-ARBA"/>
</dbReference>
<evidence type="ECO:0000259" key="17">
    <source>
        <dbReference type="PROSITE" id="PS50021"/>
    </source>
</evidence>
<feature type="coiled-coil region" evidence="13">
    <location>
        <begin position="3350"/>
        <end position="3377"/>
    </location>
</feature>
<dbReference type="SMART" id="SM00233">
    <property type="entry name" value="PH"/>
    <property type="match status" value="1"/>
</dbReference>
<evidence type="ECO:0000256" key="11">
    <source>
        <dbReference type="ARBA" id="ARBA00023212"/>
    </source>
</evidence>
<dbReference type="GO" id="GO:0051693">
    <property type="term" value="P:actin filament capping"/>
    <property type="evidence" value="ECO:0007669"/>
    <property type="project" value="UniProtKB-KW"/>
</dbReference>
<keyword evidence="8" id="KW-0493">Microtubule</keyword>
<evidence type="ECO:0000256" key="1">
    <source>
        <dbReference type="ARBA" id="ARBA00004245"/>
    </source>
</evidence>
<dbReference type="InterPro" id="IPR018159">
    <property type="entry name" value="Spectrin/alpha-actinin"/>
</dbReference>
<dbReference type="SMART" id="SM00150">
    <property type="entry name" value="SPEC"/>
    <property type="match status" value="30"/>
</dbReference>
<dbReference type="GO" id="GO:0016199">
    <property type="term" value="P:axon midline choice point recognition"/>
    <property type="evidence" value="ECO:0007669"/>
    <property type="project" value="UniProtKB-ARBA"/>
</dbReference>
<feature type="compositionally biased region" description="Low complexity" evidence="14">
    <location>
        <begin position="3891"/>
        <end position="3902"/>
    </location>
</feature>
<evidence type="ECO:0000256" key="13">
    <source>
        <dbReference type="SAM" id="Coils"/>
    </source>
</evidence>
<feature type="region of interest" description="Disordered" evidence="14">
    <location>
        <begin position="3701"/>
        <end position="3721"/>
    </location>
</feature>
<keyword evidence="5" id="KW-0963">Cytoplasm</keyword>
<comment type="similarity">
    <text evidence="2">Belongs to the spectrin family.</text>
</comment>
<dbReference type="InterPro" id="IPR001589">
    <property type="entry name" value="Actinin_actin-bd_CS"/>
</dbReference>
<feature type="compositionally biased region" description="Basic and acidic residues" evidence="14">
    <location>
        <begin position="3627"/>
        <end position="3642"/>
    </location>
</feature>
<dbReference type="GO" id="GO:0005085">
    <property type="term" value="F:guanyl-nucleotide exchange factor activity"/>
    <property type="evidence" value="ECO:0007669"/>
    <property type="project" value="UniProtKB-KW"/>
</dbReference>
<dbReference type="Pfam" id="PF00307">
    <property type="entry name" value="CH"/>
    <property type="match status" value="2"/>
</dbReference>
<evidence type="ECO:0000256" key="10">
    <source>
        <dbReference type="ARBA" id="ARBA00023203"/>
    </source>
</evidence>
<dbReference type="InterPro" id="IPR011993">
    <property type="entry name" value="PH-like_dom_sf"/>
</dbReference>
<dbReference type="SUPFAM" id="SSF50729">
    <property type="entry name" value="PH domain-like"/>
    <property type="match status" value="1"/>
</dbReference>
<name>A0A9P0DRQ2_PHYSR</name>
<dbReference type="FunFam" id="1.20.58.60:FF:000145">
    <property type="entry name" value="Spectrin beta chain, non-erythrocytic"/>
    <property type="match status" value="1"/>
</dbReference>
<dbReference type="SMART" id="SM00326">
    <property type="entry name" value="SH3"/>
    <property type="match status" value="1"/>
</dbReference>
<accession>A0A9P0DRQ2</accession>
<sequence length="3984" mass="459398">MSRSPYVGNVHYEPKPDRGYQKRTNMSQRDEVQKFEQGRIRVLQEERLHIQKKTFTKWMNSFLQKARMEIEDIFVDLADGKKLLKLLEIISGEKLARPNSGKMRVHKIENVNKSLAFLHTKVRLESIGAEDIVDGNPRLILGLIWTIILRFQIQEIEIPEDEDNESSEKKSAKDALLLWAQRKTHGYQEVHVHDFSSSWRSGLAFNALIHSHRPDLFEYEPLRNNKNIDNLNHAFDVASNELGIPSLLDAEDIDTSRPDEKSIMTYVASYYHTFARMKQEEKSGRRIAKIIKQMIDSDKMKFTYDKLTTDLLDWIKNKIVELEDRQFPNSLEGIQHLLLQFGYYRTQEKPPKYKERSEIEALFFNLNSQLKELRQPAFTPSDGKLVQDIERSWDTLEKAEHRREVALREELMRQQRLDQLMYKFEKKSTLREGYLIEMIQVLSDPRYGSNLVQVDATLKKHEAISADILAREERVHDLSQMAKELIKENYRNADRVKERENEIIQQWQQLKALLEKHKINLNKMGSIMSLLREIDSTLATIEQLRFDMASSDTGMHLMAVEELLHKHALQELQVTAFGETERRLNRTSDQLPIQNEKEQEVLKKKLDELSKAYETLKKVSAERKALLEEARNFYQFLQDQEDEEAWLIEKQRICQAGIMAKDLRGVLSLQQKHKALMDEIKTRKNKFNQLGATSKQLILDNHPRSAEIQQHVDKSKKNWELLEKLAQQRAKQLQDAAEAYQFYGDANEADSWLHEKLALVSSNDCGIDELSAKALLQRHKDLDGEINAYNGDIQSLNSQADRLISSGISTLDLNTEPEVSEPIEDVQYEFRMLPTEVWVEEPVEKTEYKVITEEKKVPQVKALYPFDDHGLSMLKGEIMFLLNKSNPDWWCVRKADGTDGFAPANYVVEIEPRIIHINIRKPEVVKTVQKVKKTKMVKTKVPVKQVMKQLNRAPKRKLDDSDSVPKRQKNINDSYKQLQELSAKRQALLLDAVKLFTFYKECDDFEKWIKDKEKLLATDDPADSIDQAKRKYEKFLTDLSASQKRMDALDADVAAFERQNHSQIDKVKIRQRQIQAAWQHLNHLKADKEKSLEGASSVELFNKVCEEAKDWMLEKMDQLDTAVLGHDLKTIQALQRKHDNLERELAPIGEKVNKVNLLGNSVQSAYPNERTNVIKQQQDIDDLWRKVKDKALERRTRIEDAVGQQIFTNSSKHLLNWVADIKKQLNADNVVRDVQTAEALLKAHQDLAQEIKAKDDEFKQVTGLGRKLLKSNSDLPEVQNTIDRLLAEQAAIARGWKEKNIWLQQCLELQMFNKEADNIDAVTSAHQAFLEFADLGNSLDEVEALHKQHRAFANTLAAQDDRLTAFAKKADALIAEQHYDAQGIEDRLNQVLDKRRAVKEASQKRADVLDASKNYQEFCAEVYDLRAWMADKLKTASDENYRDLSNLERKIQKHEAFERELRSNEGQLRTISKLGVALIAQDSYKKDEVAKTLQELNREWQHLVDTSLQKGRKLRQAVTQHEYNKSIDDVKTKLSEIGEHLSSKNVGTDLRSCRELIKQHDSIENELATCSYRIDELQSQSQNLNEEGHFDSKAISQNVGDIQQAMKDLHAPAKDRRAILEESLEFHKFGFAIDAELQWIKEHLPLVSSHDSVQNLHQAQNLYKKNKKLQAEIVGHQPVIDKTLEDGQALIEKNHPENQQIQNLCDTLQDAWQDLKNKADERAHELNLSLKAQQFFFEINEVESWLNEKDNVLSSTDSGRDRDAATKLLSKHKALELELDTYNNIISEMGHGAQAMIKSGHPNSKQIDERQAGVEHLARSIQRKAIARQQKLMESLFRHEYFVESGELESWIAENLQQASSEDYGQDYEHLLQLQAKFNDLKLRVEGGSERYKQCEDLAQKLLASESPYSAEVKEKQFKLEEAWHNLQDQLNSREARLEAAGEIHRFHRDVADALQRIQEKNAALGTHLGRNLNAALTLLRKHETFENELVVLEIQLQVLVEDASKLQNLYPTNRSNIQQQQELVVEAWNDLKERADLRKDQLQASVDLQKFLAQVRDLSNWANGLILTMNAEENIKNASRVQVVKSEHEALKSEIEARDEDFKEVAENLTAMEQTGHYAAAEAVEKYKQLMEEKDKLLTTWQLRKIHLDQLCDLLIFLRETKLIEDATNAQEAALNHVEIGETVDEVSNQLKKHEEFEKLLQVQDKNFEALLASGNKLLNQNHFESPQIAQRLSEVQAKRKKVHQLSDAKKKHLANGLLYTEFIRDVAETQLWIAEKEKKLSAMSKSEVSDLEDKIKVLQKHQALQAEVVANSGRIQEIKHNGETLIRKNHKASQDIADQLADLEHAWRRLNEEVDLRGKGLEEAQDILEFNTQLDKIESWIRDKEVLLQAGDTGKDYEHCQLLQRKLDDVDSDMKIDDTKIKTITSLSNKLAPQGHPHVRERGDNLIKKWHSLQKALNDYRKKLNAASDIHLFDRDVADTLDRIAEKCAIMESTEVGRNLTAVEALQRKQEALENEISAVENKIVNVHQKDALHLSTKYPQATPHLEETLGVLQEQMEKLSAAKATRRDLLQKALAQEKFLTDAKQLEQWVLETVKRMESQEKPNSVADAEVQLELHNELKAEINGRDKTFQELIHYGKNCPEKDDPKIVENVAKLEDLQKTIHDAWDDNKNNLTHSFDVQIFNEQVNQLNNWLATKEAFLNNDDVGDTPRAVETLLRKHNDFETMLENQLGRIDELEAGAKGITADPKRTNEEVTSKLDAVLARKDKLITKAKQRKDMLEKSKSLQAFLRNVNDVETWLNQKLQTAADENYREPINLQNKIQKHATFEAEVIASGERIQNVVEVGKDLIAADHYAATEIGIRLDELENDWKHLLELSTLKRDRLNEACQALLFNRSLDEFETWLTEVEGQLKISSVESDPSSAQNMLKRLGVLENDIQQHAENCEIINEGAEQFKKGGHFLADEIDERVQKAITRYHELKEPLEVKKDQLELSSKLQQFVRDVAEELQWLNDREPIVASQDLGRNLTAVQNLQKKHQILESELTSRGTIIESLVVRADQLIRAGHPSETVIKTKTEELQVKLDQVKDLASIRRLRLQDSLEAQAFYQDVSEAAAWISEKRPLLATKEVGKDEDTARSLQRKLESLSIEVRTFQTTIQKLGNVADMLVARNHFDAHNIEQAKMNLQRDFGELRKLVSEREVRLAEALQYFGFINECNEVQDWMKEQMNKADSEEYGNDLEHVELLIQAFDSFHTSLTNSEPRIQQCIENGHFIIDAKSSYSPDIQQKIIELQNSWEDLLELANARKEALAGAKQVHLFDQTADEIISWIKEKDTDVIYGTYVPDVEVIEDMMRKHQALETEIKAIKDKVDFVELEGDRLIAEFPDTREHIDDKREDTVSSLEDLLAKVERQKYFLQQSEQLQSYFEEYQDLLAWINEMLAKITAPDLPQDCNEADLLLVRHNEYKAEINSRLPAFKQFYETGLAFIEKGHALSQEIEDKIRILQQKIDLLNNTWEKRNLIYEQNLDLQLFKREAATLENWIVVREGVVKDGKVGDTIGQVEEFIRKHRDFEETIKAQEDRFNALRRQTLVEDAFAQQKKQEALAKKAEKERLELERLERMKLKEKAKYTEMRRQETKDSPRFSNLSDDTRPNLTVEEPNDSTNSVTENNNISIRKTNSIAHMFDRDRIRRGSDVSVKRAESMKVAGTAKPVKRTPSFNTRRRGSIRSKNAELVLPPVEAEAFLERKQLLLPGQKRATSRNWKNSYTVLCGQLLCFFKHKDDFAASKANAPPLNIHNAACSVADDYQKRKHTFRLTVTDGSEFLFACNSEVDMMDWINKITFRAKLPPAHQLQNFEVTKDHNEFELSSQSSRTSSPDVGDVVLRHDPNHSTNGSVSSSSTSYRHTIGGGSPPPLPPRMIDVPLGYDSKTQTSESSGSVYEGYDNSSRQDWHQRPLSSPDSKDSKNMSHRIRDLFGRKKRNSQM</sequence>
<dbReference type="Gene3D" id="2.30.29.30">
    <property type="entry name" value="Pleckstrin-homology domain (PH domain)/Phosphotyrosine-binding domain (PTB)"/>
    <property type="match status" value="1"/>
</dbReference>
<feature type="compositionally biased region" description="Polar residues" evidence="14">
    <location>
        <begin position="3866"/>
        <end position="3877"/>
    </location>
</feature>
<dbReference type="GO" id="GO:0045170">
    <property type="term" value="C:spectrosome"/>
    <property type="evidence" value="ECO:0007669"/>
    <property type="project" value="UniProtKB-ARBA"/>
</dbReference>
<dbReference type="GO" id="GO:0042062">
    <property type="term" value="P:long-term strengthening of neuromuscular junction"/>
    <property type="evidence" value="ECO:0007669"/>
    <property type="project" value="UniProtKB-ARBA"/>
</dbReference>
<keyword evidence="7" id="KW-0344">Guanine-nucleotide releasing factor</keyword>
<dbReference type="GO" id="GO:0005543">
    <property type="term" value="F:phospholipid binding"/>
    <property type="evidence" value="ECO:0007669"/>
    <property type="project" value="InterPro"/>
</dbReference>
<dbReference type="SMART" id="SM00033">
    <property type="entry name" value="CH"/>
    <property type="match status" value="2"/>
</dbReference>
<dbReference type="GO" id="GO:0045169">
    <property type="term" value="C:fusome"/>
    <property type="evidence" value="ECO:0007669"/>
    <property type="project" value="UniProtKB-ARBA"/>
</dbReference>
<dbReference type="InterPro" id="IPR001715">
    <property type="entry name" value="CH_dom"/>
</dbReference>
<proteinExistence type="inferred from homology"/>
<dbReference type="Pfam" id="PF14604">
    <property type="entry name" value="SH3_9"/>
    <property type="match status" value="1"/>
</dbReference>
<feature type="domain" description="SH3" evidence="15">
    <location>
        <begin position="855"/>
        <end position="912"/>
    </location>
</feature>
<dbReference type="GO" id="GO:0005874">
    <property type="term" value="C:microtubule"/>
    <property type="evidence" value="ECO:0007669"/>
    <property type="project" value="UniProtKB-KW"/>
</dbReference>
<dbReference type="EMBL" id="OU900095">
    <property type="protein sequence ID" value="CAH1168828.1"/>
    <property type="molecule type" value="Genomic_DNA"/>
</dbReference>
<dbReference type="Pfam" id="PF15410">
    <property type="entry name" value="PH_9"/>
    <property type="match status" value="1"/>
</dbReference>
<dbReference type="GO" id="GO:0007274">
    <property type="term" value="P:neuromuscular synaptic transmission"/>
    <property type="evidence" value="ECO:0007669"/>
    <property type="project" value="UniProtKB-ARBA"/>
</dbReference>
<keyword evidence="11" id="KW-0206">Cytoskeleton</keyword>
<evidence type="ECO:0000256" key="8">
    <source>
        <dbReference type="ARBA" id="ARBA00022701"/>
    </source>
</evidence>
<dbReference type="PROSITE" id="PS00019">
    <property type="entry name" value="ACTININ_1"/>
    <property type="match status" value="1"/>
</dbReference>
<evidence type="ECO:0000256" key="9">
    <source>
        <dbReference type="ARBA" id="ARBA00022737"/>
    </source>
</evidence>
<dbReference type="InterPro" id="IPR036028">
    <property type="entry name" value="SH3-like_dom_sf"/>
</dbReference>
<feature type="compositionally biased region" description="Polar residues" evidence="14">
    <location>
        <begin position="3928"/>
        <end position="3946"/>
    </location>
</feature>
<dbReference type="FunFam" id="1.20.58.60:FF:000011">
    <property type="entry name" value="Spectrin beta chain"/>
    <property type="match status" value="1"/>
</dbReference>
<evidence type="ECO:0000256" key="7">
    <source>
        <dbReference type="ARBA" id="ARBA00022658"/>
    </source>
</evidence>
<keyword evidence="13" id="KW-0175">Coiled coil</keyword>
<dbReference type="FunFam" id="1.20.58.60:FF:000020">
    <property type="entry name" value="Spectrin alpha chain, non-erythrocytic 1"/>
    <property type="match status" value="1"/>
</dbReference>
<dbReference type="Pfam" id="PF00435">
    <property type="entry name" value="Spectrin"/>
    <property type="match status" value="30"/>
</dbReference>
<dbReference type="FunFam" id="1.20.58.60:FF:000135">
    <property type="entry name" value="Spectrin beta chain, non-erythrocytic"/>
    <property type="match status" value="1"/>
</dbReference>
<dbReference type="CDD" id="cd00176">
    <property type="entry name" value="SPEC"/>
    <property type="match status" value="18"/>
</dbReference>
<evidence type="ECO:0000313" key="19">
    <source>
        <dbReference type="Proteomes" id="UP001153712"/>
    </source>
</evidence>
<feature type="coiled-coil region" evidence="13">
    <location>
        <begin position="1560"/>
        <end position="1587"/>
    </location>
</feature>
<feature type="coiled-coil region" evidence="13">
    <location>
        <begin position="1025"/>
        <end position="1059"/>
    </location>
</feature>
<dbReference type="SUPFAM" id="SSF46966">
    <property type="entry name" value="Spectrin repeat"/>
    <property type="match status" value="24"/>
</dbReference>
<dbReference type="PROSITE" id="PS50003">
    <property type="entry name" value="PH_DOMAIN"/>
    <property type="match status" value="1"/>
</dbReference>
<dbReference type="PROSITE" id="PS50002">
    <property type="entry name" value="SH3"/>
    <property type="match status" value="1"/>
</dbReference>
<keyword evidence="6" id="KW-0597">Phosphoprotein</keyword>
<dbReference type="SUPFAM" id="SSF50044">
    <property type="entry name" value="SH3-domain"/>
    <property type="match status" value="1"/>
</dbReference>
<dbReference type="FunFam" id="1.20.58.60:FF:000007">
    <property type="entry name" value="Spectrin alpha chain non-erythrocytic 1"/>
    <property type="match status" value="1"/>
</dbReference>
<dbReference type="CDD" id="cd10571">
    <property type="entry name" value="PH_beta_spectrin"/>
    <property type="match status" value="1"/>
</dbReference>
<dbReference type="PANTHER" id="PTHR11915">
    <property type="entry name" value="SPECTRIN/FILAMIN RELATED CYTOSKELETAL PROTEIN"/>
    <property type="match status" value="1"/>
</dbReference>
<dbReference type="CDD" id="cd21193">
    <property type="entry name" value="CH_beta_spectrin_rpt1"/>
    <property type="match status" value="1"/>
</dbReference>
<dbReference type="SUPFAM" id="SSF47576">
    <property type="entry name" value="Calponin-homology domain, CH-domain"/>
    <property type="match status" value="1"/>
</dbReference>
<feature type="region of interest" description="Disordered" evidence="14">
    <location>
        <begin position="3627"/>
        <end position="3669"/>
    </location>
</feature>
<keyword evidence="4" id="KW-0117">Actin capping</keyword>
<feature type="compositionally biased region" description="Basic and acidic residues" evidence="14">
    <location>
        <begin position="956"/>
        <end position="965"/>
    </location>
</feature>
<dbReference type="GO" id="GO:0016328">
    <property type="term" value="C:lateral plasma membrane"/>
    <property type="evidence" value="ECO:0007669"/>
    <property type="project" value="UniProtKB-ARBA"/>
</dbReference>
<dbReference type="InterPro" id="IPR001849">
    <property type="entry name" value="PH_domain"/>
</dbReference>
<feature type="domain" description="Calponin-homology (CH)" evidence="17">
    <location>
        <begin position="49"/>
        <end position="152"/>
    </location>
</feature>
<evidence type="ECO:0000256" key="2">
    <source>
        <dbReference type="ARBA" id="ARBA00006826"/>
    </source>
</evidence>
<feature type="domain" description="Calponin-homology (CH)" evidence="17">
    <location>
        <begin position="170"/>
        <end position="275"/>
    </location>
</feature>
<dbReference type="FunFam" id="1.10.418.10:FF:000043">
    <property type="entry name" value="Spectrin beta chain, non-erythrocytic"/>
    <property type="match status" value="1"/>
</dbReference>
<dbReference type="InterPro" id="IPR036872">
    <property type="entry name" value="CH_dom_sf"/>
</dbReference>
<dbReference type="FunFam" id="2.30.30.40:FF:000279">
    <property type="entry name" value="Spectrin beta chain, non-erythrocytic"/>
    <property type="match status" value="1"/>
</dbReference>
<feature type="coiled-coil region" evidence="13">
    <location>
        <begin position="2505"/>
        <end position="2575"/>
    </location>
</feature>
<comment type="subcellular location">
    <subcellularLocation>
        <location evidence="1">Cytoplasm</location>
        <location evidence="1">Cytoskeleton</location>
    </subcellularLocation>
</comment>
<evidence type="ECO:0000313" key="18">
    <source>
        <dbReference type="EMBL" id="CAH1168828.1"/>
    </source>
</evidence>
<gene>
    <name evidence="18" type="ORF">PHYEVI_LOCUS5411</name>
</gene>
<dbReference type="GO" id="GO:0007026">
    <property type="term" value="P:negative regulation of microtubule depolymerization"/>
    <property type="evidence" value="ECO:0007669"/>
    <property type="project" value="UniProtKB-ARBA"/>
</dbReference>
<reference evidence="18" key="1">
    <citation type="submission" date="2022-01" db="EMBL/GenBank/DDBJ databases">
        <authorList>
            <person name="King R."/>
        </authorList>
    </citation>
    <scope>NUCLEOTIDE SEQUENCE</scope>
</reference>
<keyword evidence="3 12" id="KW-0728">SH3 domain</keyword>
<evidence type="ECO:0000256" key="5">
    <source>
        <dbReference type="ARBA" id="ARBA00022490"/>
    </source>
</evidence>
<dbReference type="Gene3D" id="1.10.418.10">
    <property type="entry name" value="Calponin-like domain"/>
    <property type="match status" value="2"/>
</dbReference>
<dbReference type="InterPro" id="IPR001605">
    <property type="entry name" value="PH_dom-spectrin-type"/>
</dbReference>
<dbReference type="InterPro" id="IPR002017">
    <property type="entry name" value="Spectrin_repeat"/>
</dbReference>
<organism evidence="18 19">
    <name type="scientific">Phyllotreta striolata</name>
    <name type="common">Striped flea beetle</name>
    <name type="synonym">Crioceris striolata</name>
    <dbReference type="NCBI Taxonomy" id="444603"/>
    <lineage>
        <taxon>Eukaryota</taxon>
        <taxon>Metazoa</taxon>
        <taxon>Ecdysozoa</taxon>
        <taxon>Arthropoda</taxon>
        <taxon>Hexapoda</taxon>
        <taxon>Insecta</taxon>
        <taxon>Pterygota</taxon>
        <taxon>Neoptera</taxon>
        <taxon>Endopterygota</taxon>
        <taxon>Coleoptera</taxon>
        <taxon>Polyphaga</taxon>
        <taxon>Cucujiformia</taxon>
        <taxon>Chrysomeloidea</taxon>
        <taxon>Chrysomelidae</taxon>
        <taxon>Galerucinae</taxon>
        <taxon>Alticini</taxon>
        <taxon>Phyllotreta</taxon>
    </lineage>
</organism>
<dbReference type="Proteomes" id="UP001153712">
    <property type="component" value="Chromosome 2"/>
</dbReference>
<evidence type="ECO:0000256" key="14">
    <source>
        <dbReference type="SAM" id="MobiDB-lite"/>
    </source>
</evidence>
<dbReference type="FunFam" id="1.20.58.60:FF:000019">
    <property type="entry name" value="Spectrin beta chain"/>
    <property type="match status" value="2"/>
</dbReference>
<evidence type="ECO:0000256" key="3">
    <source>
        <dbReference type="ARBA" id="ARBA00022443"/>
    </source>
</evidence>
<keyword evidence="10" id="KW-0009">Actin-binding</keyword>
<keyword evidence="9" id="KW-0677">Repeat</keyword>
<dbReference type="Gene3D" id="1.20.58.60">
    <property type="match status" value="24"/>
</dbReference>
<feature type="region of interest" description="Disordered" evidence="14">
    <location>
        <begin position="950"/>
        <end position="971"/>
    </location>
</feature>
<feature type="domain" description="PH" evidence="16">
    <location>
        <begin position="3738"/>
        <end position="3846"/>
    </location>
</feature>
<evidence type="ECO:0000256" key="6">
    <source>
        <dbReference type="ARBA" id="ARBA00022553"/>
    </source>
</evidence>
<keyword evidence="19" id="KW-1185">Reference proteome</keyword>
<dbReference type="PROSITE" id="PS00020">
    <property type="entry name" value="ACTININ_2"/>
    <property type="match status" value="1"/>
</dbReference>
<dbReference type="OrthoDB" id="9942256at2759"/>
<dbReference type="Gene3D" id="2.30.30.40">
    <property type="entry name" value="SH3 Domains"/>
    <property type="match status" value="1"/>
</dbReference>
<evidence type="ECO:0000259" key="15">
    <source>
        <dbReference type="PROSITE" id="PS50002"/>
    </source>
</evidence>
<evidence type="ECO:0000256" key="12">
    <source>
        <dbReference type="PROSITE-ProRule" id="PRU00192"/>
    </source>
</evidence>
<protein>
    <submittedName>
        <fullName evidence="18">Uncharacterized protein</fullName>
    </submittedName>
</protein>
<dbReference type="PRINTS" id="PR00683">
    <property type="entry name" value="SPECTRINPH"/>
</dbReference>
<dbReference type="InterPro" id="IPR041681">
    <property type="entry name" value="PH_9"/>
</dbReference>
<feature type="coiled-coil region" evidence="13">
    <location>
        <begin position="599"/>
        <end position="629"/>
    </location>
</feature>
<feature type="coiled-coil region" evidence="13">
    <location>
        <begin position="1124"/>
        <end position="1151"/>
    </location>
</feature>
<feature type="compositionally biased region" description="Basic and acidic residues" evidence="14">
    <location>
        <begin position="3960"/>
        <end position="3976"/>
    </location>
</feature>
<dbReference type="InterPro" id="IPR001452">
    <property type="entry name" value="SH3_domain"/>
</dbReference>
<dbReference type="FunFam" id="1.10.418.10:FF:000001">
    <property type="entry name" value="Actinin alpha 1"/>
    <property type="match status" value="1"/>
</dbReference>
<dbReference type="GO" id="GO:0008017">
    <property type="term" value="F:microtubule binding"/>
    <property type="evidence" value="ECO:0007669"/>
    <property type="project" value="UniProtKB-ARBA"/>
</dbReference>
<evidence type="ECO:0000256" key="4">
    <source>
        <dbReference type="ARBA" id="ARBA00022467"/>
    </source>
</evidence>
<feature type="region of interest" description="Disordered" evidence="14">
    <location>
        <begin position="3864"/>
        <end position="3984"/>
    </location>
</feature>
<evidence type="ECO:0000259" key="16">
    <source>
        <dbReference type="PROSITE" id="PS50003"/>
    </source>
</evidence>
<dbReference type="FunFam" id="2.30.29.30:FF:000024">
    <property type="entry name" value="Spectrin beta chain"/>
    <property type="match status" value="1"/>
</dbReference>
<dbReference type="GO" id="GO:0048790">
    <property type="term" value="P:maintenance of presynaptic active zone structure"/>
    <property type="evidence" value="ECO:0007669"/>
    <property type="project" value="UniProtKB-ARBA"/>
</dbReference>